<evidence type="ECO:0000313" key="3">
    <source>
        <dbReference type="Proteomes" id="UP001610810"/>
    </source>
</evidence>
<dbReference type="Proteomes" id="UP001610810">
    <property type="component" value="Unassembled WGS sequence"/>
</dbReference>
<dbReference type="RefSeq" id="WP_164457334.1">
    <property type="nucleotide sequence ID" value="NZ_JAAIFS010000001.1"/>
</dbReference>
<accession>A0A6B3QCQ6</accession>
<evidence type="ECO:0000313" key="1">
    <source>
        <dbReference type="EMBL" id="MFI0575968.1"/>
    </source>
</evidence>
<sequence length="53" mass="5759">MRLELIARGEGYVDGKHGPTYAEAARTADGEPKLLHELMENVRAIAGQPTPRA</sequence>
<evidence type="ECO:0000313" key="2">
    <source>
        <dbReference type="EMBL" id="NEV85470.1"/>
    </source>
</evidence>
<dbReference type="EMBL" id="JAAIFS010000001">
    <property type="protein sequence ID" value="NEV85470.1"/>
    <property type="molecule type" value="Genomic_DNA"/>
</dbReference>
<comment type="caution">
    <text evidence="2">The sequence shown here is derived from an EMBL/GenBank/DDBJ whole genome shotgun (WGS) entry which is preliminary data.</text>
</comment>
<reference evidence="1 3" key="2">
    <citation type="submission" date="2024-10" db="EMBL/GenBank/DDBJ databases">
        <authorList>
            <person name="Wannawong T."/>
            <person name="Kuncharoen N."/>
            <person name="Mhuantong W."/>
        </authorList>
    </citation>
    <scope>NUCLEOTIDE SEQUENCE [LARGE SCALE GENOMIC DNA]</scope>
    <source>
        <strain evidence="1 3">CALK1-4</strain>
    </source>
</reference>
<organism evidence="2">
    <name type="scientific">Streptomyces tendae</name>
    <dbReference type="NCBI Taxonomy" id="1932"/>
    <lineage>
        <taxon>Bacteria</taxon>
        <taxon>Bacillati</taxon>
        <taxon>Actinomycetota</taxon>
        <taxon>Actinomycetes</taxon>
        <taxon>Kitasatosporales</taxon>
        <taxon>Streptomycetaceae</taxon>
        <taxon>Streptomyces</taxon>
    </lineage>
</organism>
<protein>
    <submittedName>
        <fullName evidence="2">Uncharacterized protein</fullName>
    </submittedName>
</protein>
<dbReference type="AlphaFoldDB" id="A0A6B3QCQ6"/>
<dbReference type="EMBL" id="JBIQWK010000011">
    <property type="protein sequence ID" value="MFI0575968.1"/>
    <property type="molecule type" value="Genomic_DNA"/>
</dbReference>
<keyword evidence="3" id="KW-1185">Reference proteome</keyword>
<reference evidence="2" key="1">
    <citation type="journal article" date="2020" name="Microorganisms">
        <title>Isolation, Genomic and Metabolomic Characterization of Streptomyces tendae VITAKN with Quorum Sensing Inhibitory Activity from Southern India.</title>
        <authorList>
            <person name="Ishaque N.M."/>
            <person name="Burgsdorf I."/>
            <person name="Limlingan Malit J.J."/>
            <person name="Saha S."/>
            <person name="Teta R."/>
            <person name="Ewe D."/>
            <person name="Kannabiran K."/>
            <person name="Hrouzek P."/>
            <person name="Steindler L."/>
            <person name="Costantino V."/>
            <person name="Saurav K."/>
        </authorList>
    </citation>
    <scope>NUCLEOTIDE SEQUENCE</scope>
    <source>
        <strain evidence="2">VITAKN</strain>
    </source>
</reference>
<proteinExistence type="predicted"/>
<gene>
    <name evidence="1" type="ORF">ACH3YB_30520</name>
    <name evidence="2" type="ORF">GUR47_02030</name>
</gene>
<name>A0A6B3QCQ6_STRTE</name>